<dbReference type="AlphaFoldDB" id="A0A3B0RY61"/>
<feature type="transmembrane region" description="Helical" evidence="1">
    <location>
        <begin position="418"/>
        <end position="436"/>
    </location>
</feature>
<protein>
    <submittedName>
        <fullName evidence="2">Peptidase M50</fullName>
    </submittedName>
</protein>
<dbReference type="PANTHER" id="PTHR13325:SF3">
    <property type="entry name" value="MEMBRANE-BOUND TRANSCRIPTION FACTOR SITE-2 PROTEASE"/>
    <property type="match status" value="1"/>
</dbReference>
<dbReference type="GO" id="GO:0005737">
    <property type="term" value="C:cytoplasm"/>
    <property type="evidence" value="ECO:0007669"/>
    <property type="project" value="TreeGrafter"/>
</dbReference>
<feature type="transmembrane region" description="Helical" evidence="1">
    <location>
        <begin position="141"/>
        <end position="164"/>
    </location>
</feature>
<evidence type="ECO:0000313" key="2">
    <source>
        <dbReference type="EMBL" id="VAV96939.1"/>
    </source>
</evidence>
<sequence length="706" mass="78289">MDLTDDTPLPMLRDELQFLEGATDGDGQAGFLIFDPVRHRYFRIGLQGAQVLGAWGSGTAGKLIAQLKQKGLSFGLADIDALVRFVTANNLIVGGRGMAEQLVGRNLQAKKSLFTMGLHSYLFFKIPLVRPQRFLDEMFPYIAWLGSRAAMRTILFLTLIGVFLAGQQLDVFFRTFADFANWQGVVLLGVTLVFLKSAHELGHAFVATRYKCQVPVMGVAFMVLFPMLYSDVSDAWRLKNRRQRLMIDGAGMMVEMALGGIALFLWALVPDGPFRTVCFFVATTGWVMSLAINLSPFMRFDGYHLLADGLGIHNLQSRGFAIGRWQLRKLLFGLGEEPPEQFSQRLHRILVAYAWGTWVYRFFLFLGIALLVYFMFFKLLGIFLFVVEIIWFIGLPIFNEMGQWWQRRGEIAKQRRAWVTFSIFGLFLALMFLPLGQSVNVPAVLVAAKEARFHAPVVSQVDEVRVVPGQRVRAGEVLVRLSSPLHREARQRAQLKLVLVDKRLARGGADLEERALRAVLLREAAGLRGELSGLENKVGELVLRATMDGVVSEVAPGLQAGLWVSPELRLVHVVATDAGFSAHGLAAETSVDRLQKGNTGVFISENAGPVKLEVRIDRIGLGNSEGPELVYLASQNGGPVAMDQSADGQRRPANAVYPVLFKVTGSQMSGWLHEQRGTVVVQASAQSIAGRFFRNMVSVLLREAGF</sequence>
<name>A0A3B0RY61_9ZZZZ</name>
<dbReference type="GO" id="GO:0031293">
    <property type="term" value="P:membrane protein intracellular domain proteolysis"/>
    <property type="evidence" value="ECO:0007669"/>
    <property type="project" value="TreeGrafter"/>
</dbReference>
<evidence type="ECO:0000256" key="1">
    <source>
        <dbReference type="SAM" id="Phobius"/>
    </source>
</evidence>
<dbReference type="GO" id="GO:0004222">
    <property type="term" value="F:metalloendopeptidase activity"/>
    <property type="evidence" value="ECO:0007669"/>
    <property type="project" value="InterPro"/>
</dbReference>
<feature type="transmembrane region" description="Helical" evidence="1">
    <location>
        <begin position="215"/>
        <end position="233"/>
    </location>
</feature>
<organism evidence="2">
    <name type="scientific">hydrothermal vent metagenome</name>
    <dbReference type="NCBI Taxonomy" id="652676"/>
    <lineage>
        <taxon>unclassified sequences</taxon>
        <taxon>metagenomes</taxon>
        <taxon>ecological metagenomes</taxon>
    </lineage>
</organism>
<dbReference type="GO" id="GO:0016020">
    <property type="term" value="C:membrane"/>
    <property type="evidence" value="ECO:0007669"/>
    <property type="project" value="InterPro"/>
</dbReference>
<dbReference type="InterPro" id="IPR001193">
    <property type="entry name" value="MBTPS2"/>
</dbReference>
<reference evidence="2" key="1">
    <citation type="submission" date="2018-06" db="EMBL/GenBank/DDBJ databases">
        <authorList>
            <person name="Zhirakovskaya E."/>
        </authorList>
    </citation>
    <scope>NUCLEOTIDE SEQUENCE</scope>
</reference>
<keyword evidence="1" id="KW-0472">Membrane</keyword>
<feature type="transmembrane region" description="Helical" evidence="1">
    <location>
        <begin position="379"/>
        <end position="398"/>
    </location>
</feature>
<accession>A0A3B0RY61</accession>
<gene>
    <name evidence="2" type="ORF">MNBD_ALPHA08-1350</name>
</gene>
<proteinExistence type="predicted"/>
<feature type="transmembrane region" description="Helical" evidence="1">
    <location>
        <begin position="176"/>
        <end position="195"/>
    </location>
</feature>
<dbReference type="EMBL" id="UOEC01000138">
    <property type="protein sequence ID" value="VAV96939.1"/>
    <property type="molecule type" value="Genomic_DNA"/>
</dbReference>
<feature type="transmembrane region" description="Helical" evidence="1">
    <location>
        <begin position="245"/>
        <end position="268"/>
    </location>
</feature>
<dbReference type="PANTHER" id="PTHR13325">
    <property type="entry name" value="PROTEASE M50 MEMBRANE-BOUND TRANSCRIPTION FACTOR SITE 2 PROTEASE"/>
    <property type="match status" value="1"/>
</dbReference>
<feature type="transmembrane region" description="Helical" evidence="1">
    <location>
        <begin position="350"/>
        <end position="373"/>
    </location>
</feature>
<feature type="transmembrane region" description="Helical" evidence="1">
    <location>
        <begin position="274"/>
        <end position="294"/>
    </location>
</feature>
<keyword evidence="1" id="KW-1133">Transmembrane helix</keyword>
<keyword evidence="1" id="KW-0812">Transmembrane</keyword>